<dbReference type="InterPro" id="IPR027417">
    <property type="entry name" value="P-loop_NTPase"/>
</dbReference>
<gene>
    <name evidence="6" type="ORF">NP075_12365</name>
</gene>
<dbReference type="PANTHER" id="PTHR46743:SF2">
    <property type="entry name" value="TEICHOIC ACIDS EXPORT ATP-BINDING PROTEIN TAGH"/>
    <property type="match status" value="1"/>
</dbReference>
<evidence type="ECO:0000256" key="1">
    <source>
        <dbReference type="ARBA" id="ARBA00005417"/>
    </source>
</evidence>
<evidence type="ECO:0000313" key="6">
    <source>
        <dbReference type="EMBL" id="UUI63924.1"/>
    </source>
</evidence>
<sequence length="414" mass="45381">MTDTAIEAVDLWKSFRVYQERSHTLKERFIGRSNRYDEFWALKGVNFEVPTGSTLGIVGPNGSGKSTTLKVLAKILSPNRGHVRVNGSIASLLELGTGFHPDLTGRENVYLASSVLGRSEKQTDALYESIVDFAGVQQFMDLPVKNYSSGMYARLAFAVSISVEPDVLLLDEVLAVGDEEFQMKCYDRIAHFRDTGRTIVLVSHSLDTIRSMCRDALWIEKGDLKAYGPSDEVVAQYLGDVHVESQQQTRLEGDNRFGNGDVVITAVRFLDERGRATTALRGAAPASIEVDYEMVRPVDELVIGFAIHRADSGQHVHGQNSLRSDLGLALPQAGTVRFSTDDLPLLKGPHQVTVAAHDRSSAGVYDWHDRAYPLSILDGPRTLGQSGIVHVPGTWSLLEKPTTSADAPQRTTAS</sequence>
<dbReference type="Gene3D" id="2.70.50.60">
    <property type="entry name" value="abc- transporter (atp binding component) like domain"/>
    <property type="match status" value="1"/>
</dbReference>
<comment type="similarity">
    <text evidence="1">Belongs to the ABC transporter superfamily.</text>
</comment>
<dbReference type="Pfam" id="PF14524">
    <property type="entry name" value="Wzt_C"/>
    <property type="match status" value="1"/>
</dbReference>
<evidence type="ECO:0000256" key="3">
    <source>
        <dbReference type="ARBA" id="ARBA00022741"/>
    </source>
</evidence>
<dbReference type="Proteomes" id="UP001317322">
    <property type="component" value="Chromosome"/>
</dbReference>
<dbReference type="PANTHER" id="PTHR46743">
    <property type="entry name" value="TEICHOIC ACIDS EXPORT ATP-BINDING PROTEIN TAGH"/>
    <property type="match status" value="1"/>
</dbReference>
<evidence type="ECO:0000256" key="4">
    <source>
        <dbReference type="ARBA" id="ARBA00022840"/>
    </source>
</evidence>
<reference evidence="6 7" key="1">
    <citation type="submission" date="2022-07" db="EMBL/GenBank/DDBJ databases">
        <title>Novel species in genus cellulomonas.</title>
        <authorList>
            <person name="Ye L."/>
        </authorList>
    </citation>
    <scope>NUCLEOTIDE SEQUENCE [LARGE SCALE GENOMIC DNA]</scope>
    <source>
        <strain evidence="7">zg-Y908</strain>
    </source>
</reference>
<keyword evidence="4 6" id="KW-0067">ATP-binding</keyword>
<dbReference type="SUPFAM" id="SSF52540">
    <property type="entry name" value="P-loop containing nucleoside triphosphate hydrolases"/>
    <property type="match status" value="1"/>
</dbReference>
<evidence type="ECO:0000313" key="7">
    <source>
        <dbReference type="Proteomes" id="UP001317322"/>
    </source>
</evidence>
<dbReference type="InterPro" id="IPR050683">
    <property type="entry name" value="Bact_Polysacc_Export_ATP-bd"/>
</dbReference>
<keyword evidence="3" id="KW-0547">Nucleotide-binding</keyword>
<dbReference type="RefSeq" id="WP_227565468.1">
    <property type="nucleotide sequence ID" value="NZ_CP101989.1"/>
</dbReference>
<dbReference type="EMBL" id="CP101989">
    <property type="protein sequence ID" value="UUI63924.1"/>
    <property type="molecule type" value="Genomic_DNA"/>
</dbReference>
<dbReference type="GO" id="GO:0005524">
    <property type="term" value="F:ATP binding"/>
    <property type="evidence" value="ECO:0007669"/>
    <property type="project" value="UniProtKB-KW"/>
</dbReference>
<protein>
    <submittedName>
        <fullName evidence="6">ABC transporter ATP-binding protein</fullName>
    </submittedName>
</protein>
<dbReference type="CDD" id="cd03220">
    <property type="entry name" value="ABC_KpsT_Wzt"/>
    <property type="match status" value="1"/>
</dbReference>
<feature type="domain" description="ABC transporter" evidence="5">
    <location>
        <begin position="25"/>
        <end position="246"/>
    </location>
</feature>
<organism evidence="6 7">
    <name type="scientific">Cellulomonas wangsupingiae</name>
    <dbReference type="NCBI Taxonomy" id="2968085"/>
    <lineage>
        <taxon>Bacteria</taxon>
        <taxon>Bacillati</taxon>
        <taxon>Actinomycetota</taxon>
        <taxon>Actinomycetes</taxon>
        <taxon>Micrococcales</taxon>
        <taxon>Cellulomonadaceae</taxon>
        <taxon>Cellulomonas</taxon>
    </lineage>
</organism>
<keyword evidence="2" id="KW-0813">Transport</keyword>
<evidence type="ECO:0000259" key="5">
    <source>
        <dbReference type="PROSITE" id="PS50893"/>
    </source>
</evidence>
<dbReference type="SMART" id="SM00382">
    <property type="entry name" value="AAA"/>
    <property type="match status" value="1"/>
</dbReference>
<keyword evidence="7" id="KW-1185">Reference proteome</keyword>
<dbReference type="InterPro" id="IPR015860">
    <property type="entry name" value="ABC_transpr_TagH-like"/>
</dbReference>
<name>A0ABY5K293_9CELL</name>
<dbReference type="InterPro" id="IPR003593">
    <property type="entry name" value="AAA+_ATPase"/>
</dbReference>
<accession>A0ABY5K293</accession>
<dbReference type="CDD" id="cd10147">
    <property type="entry name" value="Wzt_C-like"/>
    <property type="match status" value="1"/>
</dbReference>
<dbReference type="InterPro" id="IPR003439">
    <property type="entry name" value="ABC_transporter-like_ATP-bd"/>
</dbReference>
<dbReference type="InterPro" id="IPR029439">
    <property type="entry name" value="Wzt_C"/>
</dbReference>
<evidence type="ECO:0000256" key="2">
    <source>
        <dbReference type="ARBA" id="ARBA00022448"/>
    </source>
</evidence>
<proteinExistence type="inferred from homology"/>
<dbReference type="Pfam" id="PF00005">
    <property type="entry name" value="ABC_tran"/>
    <property type="match status" value="1"/>
</dbReference>
<dbReference type="PROSITE" id="PS50893">
    <property type="entry name" value="ABC_TRANSPORTER_2"/>
    <property type="match status" value="1"/>
</dbReference>
<dbReference type="Gene3D" id="3.40.50.300">
    <property type="entry name" value="P-loop containing nucleotide triphosphate hydrolases"/>
    <property type="match status" value="1"/>
</dbReference>